<accession>A0A0D1JGF1</accession>
<reference evidence="1 2" key="1">
    <citation type="journal article" date="2015" name="Microbiology (Mosc.)">
        <title>Genomics of the Weissella cibaria species with an examination of its metabolic traits.</title>
        <authorList>
            <person name="Lynch K.M."/>
            <person name="Lucid A."/>
            <person name="Arendt E.K."/>
            <person name="Sleator R.D."/>
            <person name="Lucey B."/>
            <person name="Coffey A."/>
        </authorList>
    </citation>
    <scope>NUCLEOTIDE SEQUENCE [LARGE SCALE GENOMIC DNA]</scope>
    <source>
        <strain evidence="1 2">AB3b</strain>
    </source>
</reference>
<proteinExistence type="predicted"/>
<sequence length="161" mass="17722">MTPTELEKLKQAQHQPDLSGLAVSGIGFAHGKNMSLLDDVVLDDAGNPVIHSKDQLEFALDHKFGKFMTRGEANDVMWAFFNDERVQKNATTTYNAQLGMAAMTLNTAALEKVVKLLRLFIKIGGLLVKLIREAKNIRAEFASDGVNNTATPDETTWTVDC</sequence>
<organism evidence="1 2">
    <name type="scientific">Weissella cibaria</name>
    <dbReference type="NCBI Taxonomy" id="137591"/>
    <lineage>
        <taxon>Bacteria</taxon>
        <taxon>Bacillati</taxon>
        <taxon>Bacillota</taxon>
        <taxon>Bacilli</taxon>
        <taxon>Lactobacillales</taxon>
        <taxon>Lactobacillaceae</taxon>
        <taxon>Weissella</taxon>
    </lineage>
</organism>
<dbReference type="EMBL" id="JWHT01000059">
    <property type="protein sequence ID" value="KIU20483.1"/>
    <property type="molecule type" value="Genomic_DNA"/>
</dbReference>
<dbReference type="AlphaFoldDB" id="A0A0D1JGF1"/>
<protein>
    <submittedName>
        <fullName evidence="1">Uncharacterized protein</fullName>
    </submittedName>
</protein>
<name>A0A0D1JGF1_9LACO</name>
<evidence type="ECO:0000313" key="2">
    <source>
        <dbReference type="Proteomes" id="UP000032289"/>
    </source>
</evidence>
<comment type="caution">
    <text evidence="1">The sequence shown here is derived from an EMBL/GenBank/DDBJ whole genome shotgun (WGS) entry which is preliminary data.</text>
</comment>
<dbReference type="Proteomes" id="UP000032289">
    <property type="component" value="Unassembled WGS sequence"/>
</dbReference>
<dbReference type="RefSeq" id="WP_043941870.1">
    <property type="nucleotide sequence ID" value="NZ_JWHT01000059.1"/>
</dbReference>
<evidence type="ECO:0000313" key="1">
    <source>
        <dbReference type="EMBL" id="KIU20483.1"/>
    </source>
</evidence>
<gene>
    <name evidence="1" type="ORF">ab3b_02162</name>
</gene>
<dbReference type="PATRIC" id="fig|137591.24.peg.2111"/>